<organism evidence="1">
    <name type="scientific">uncultured Caudovirales phage</name>
    <dbReference type="NCBI Taxonomy" id="2100421"/>
    <lineage>
        <taxon>Viruses</taxon>
        <taxon>Duplodnaviria</taxon>
        <taxon>Heunggongvirae</taxon>
        <taxon>Uroviricota</taxon>
        <taxon>Caudoviricetes</taxon>
        <taxon>Peduoviridae</taxon>
        <taxon>Maltschvirus</taxon>
        <taxon>Maltschvirus maltsch</taxon>
    </lineage>
</organism>
<name>A0A6J5N274_9CAUD</name>
<sequence>MATQRIESGQIQIRGAGNVPMVQAQPQQVDYIGPRVAAQGASQMAQILDRMSANTFQAAAEMRQQEGLQFAAQNPLTSQQVQLAKDGINPEGWFMGPNGEPAQIPTVNASGYFAKAVAKARSLELSSHFEIEGRNELTKLLADVEAGNVTSNQVQSKIETMSSGYAKSLANIDPEAGIKFRATMATHGNTVLNAAYKAELDRAKAQRIAKFDSDFDNSTRLLEATVSQGSWTDANGQQRSIDELADVFRKNVLTQSLLLGDKALQIEYSTKFEAALRTAKISGVTKALMAPENMVDPDLTLKKIQSGDLGNMSPVLKDLIVNDFDAVAKVTANFMVAVNNRKSVADGKAAEAKKQGEAQAINLLEQIFPLPDGSPKKKQLIGQLTALPEGSVPIGTLKDLLAPSGEGNAAVNFNLLAGIYNNTITDPKQIWGLVGKGITGKDAVAALKILQSEDRRDSSELDRGISQLSGIPVIPGSVVIIDPKGEEFKHRSQLQSQALQIQATAAAEGKTLTPRQILTQLEDGIAKARNTESAKAARNSLQIFEKQEWINGPITRDTLPALERKAGTDKKKLQELSRIKQLLKQSEGEQ</sequence>
<proteinExistence type="predicted"/>
<gene>
    <name evidence="1" type="ORF">UFOVP628_18</name>
</gene>
<evidence type="ECO:0000313" key="1">
    <source>
        <dbReference type="EMBL" id="CAB4153715.1"/>
    </source>
</evidence>
<accession>A0A6J5N274</accession>
<dbReference type="EMBL" id="LR796601">
    <property type="protein sequence ID" value="CAB4153715.1"/>
    <property type="molecule type" value="Genomic_DNA"/>
</dbReference>
<reference evidence="1" key="1">
    <citation type="submission" date="2020-04" db="EMBL/GenBank/DDBJ databases">
        <authorList>
            <person name="Chiriac C."/>
            <person name="Salcher M."/>
            <person name="Ghai R."/>
            <person name="Kavagutti S V."/>
        </authorList>
    </citation>
    <scope>NUCLEOTIDE SEQUENCE</scope>
</reference>
<protein>
    <submittedName>
        <fullName evidence="1">Uncharacterized protein</fullName>
    </submittedName>
</protein>